<dbReference type="InterPro" id="IPR051393">
    <property type="entry name" value="ABC_transporter_permease"/>
</dbReference>
<evidence type="ECO:0000256" key="6">
    <source>
        <dbReference type="ARBA" id="ARBA00023136"/>
    </source>
</evidence>
<comment type="similarity">
    <text evidence="7">Belongs to the binding-protein-dependent transport system permease family.</text>
</comment>
<dbReference type="PANTHER" id="PTHR30193">
    <property type="entry name" value="ABC TRANSPORTER PERMEASE PROTEIN"/>
    <property type="match status" value="1"/>
</dbReference>
<feature type="transmembrane region" description="Helical" evidence="7">
    <location>
        <begin position="249"/>
        <end position="269"/>
    </location>
</feature>
<dbReference type="PANTHER" id="PTHR30193:SF37">
    <property type="entry name" value="INNER MEMBRANE ABC TRANSPORTER PERMEASE PROTEIN YCJO"/>
    <property type="match status" value="1"/>
</dbReference>
<dbReference type="Proteomes" id="UP000178449">
    <property type="component" value="Unassembled WGS sequence"/>
</dbReference>
<dbReference type="Pfam" id="PF00528">
    <property type="entry name" value="BPD_transp_1"/>
    <property type="match status" value="1"/>
</dbReference>
<keyword evidence="3" id="KW-1003">Cell membrane</keyword>
<feature type="transmembrane region" description="Helical" evidence="7">
    <location>
        <begin position="96"/>
        <end position="118"/>
    </location>
</feature>
<dbReference type="EMBL" id="MFNE01000052">
    <property type="protein sequence ID" value="OGG93326.1"/>
    <property type="molecule type" value="Genomic_DNA"/>
</dbReference>
<keyword evidence="4 7" id="KW-0812">Transmembrane</keyword>
<comment type="subcellular location">
    <subcellularLocation>
        <location evidence="1 7">Cell membrane</location>
        <topology evidence="1 7">Multi-pass membrane protein</topology>
    </subcellularLocation>
</comment>
<keyword evidence="2 7" id="KW-0813">Transport</keyword>
<name>A0A1F6G5E5_9PROT</name>
<gene>
    <name evidence="9" type="ORF">A2527_13745</name>
</gene>
<dbReference type="InterPro" id="IPR000515">
    <property type="entry name" value="MetI-like"/>
</dbReference>
<reference evidence="9 10" key="1">
    <citation type="journal article" date="2016" name="Nat. Commun.">
        <title>Thousands of microbial genomes shed light on interconnected biogeochemical processes in an aquifer system.</title>
        <authorList>
            <person name="Anantharaman K."/>
            <person name="Brown C.T."/>
            <person name="Hug L.A."/>
            <person name="Sharon I."/>
            <person name="Castelle C.J."/>
            <person name="Probst A.J."/>
            <person name="Thomas B.C."/>
            <person name="Singh A."/>
            <person name="Wilkins M.J."/>
            <person name="Karaoz U."/>
            <person name="Brodie E.L."/>
            <person name="Williams K.H."/>
            <person name="Hubbard S.S."/>
            <person name="Banfield J.F."/>
        </authorList>
    </citation>
    <scope>NUCLEOTIDE SEQUENCE [LARGE SCALE GENOMIC DNA]</scope>
</reference>
<feature type="transmembrane region" description="Helical" evidence="7">
    <location>
        <begin position="63"/>
        <end position="84"/>
    </location>
</feature>
<dbReference type="PROSITE" id="PS50928">
    <property type="entry name" value="ABC_TM1"/>
    <property type="match status" value="1"/>
</dbReference>
<keyword evidence="5 7" id="KW-1133">Transmembrane helix</keyword>
<keyword evidence="6 7" id="KW-0472">Membrane</keyword>
<evidence type="ECO:0000256" key="2">
    <source>
        <dbReference type="ARBA" id="ARBA00022448"/>
    </source>
</evidence>
<comment type="caution">
    <text evidence="9">The sequence shown here is derived from an EMBL/GenBank/DDBJ whole genome shotgun (WGS) entry which is preliminary data.</text>
</comment>
<feature type="transmembrane region" description="Helical" evidence="7">
    <location>
        <begin position="143"/>
        <end position="166"/>
    </location>
</feature>
<evidence type="ECO:0000256" key="3">
    <source>
        <dbReference type="ARBA" id="ARBA00022475"/>
    </source>
</evidence>
<evidence type="ECO:0000256" key="7">
    <source>
        <dbReference type="RuleBase" id="RU363032"/>
    </source>
</evidence>
<protein>
    <recommendedName>
        <fullName evidence="8">ABC transmembrane type-1 domain-containing protein</fullName>
    </recommendedName>
</protein>
<dbReference type="CDD" id="cd06261">
    <property type="entry name" value="TM_PBP2"/>
    <property type="match status" value="1"/>
</dbReference>
<sequence>MIFLGPWLLVFLVFSLYPILHSLYLSFTDFRATDQGPAAWVGVGNYQRLLTDQRFLDGMGHSFWFLLGTVPIILILALVLAAVLNHKIKGRNFYRAAYFMPVVTSVMVIAALFVEVYAPRGLLNDLLGFLGLSGKHWLKDPNWALPSVMGMNIWASFGFYCLMLLAGLQNIPEEYYEASSLEGASKIRQFFTITLPLLKPTLLIAAIMDSILAFQVFGEILLMTGGGPLRSTETSVYYLYDLAFHRQEMGYGSAAAYAIFLVLLVFTAGQWSLSGSKEKAGPD</sequence>
<dbReference type="GO" id="GO:0055085">
    <property type="term" value="P:transmembrane transport"/>
    <property type="evidence" value="ECO:0007669"/>
    <property type="project" value="InterPro"/>
</dbReference>
<proteinExistence type="inferred from homology"/>
<evidence type="ECO:0000256" key="1">
    <source>
        <dbReference type="ARBA" id="ARBA00004651"/>
    </source>
</evidence>
<dbReference type="SUPFAM" id="SSF160964">
    <property type="entry name" value="MalF N-terminal region-like"/>
    <property type="match status" value="1"/>
</dbReference>
<feature type="domain" description="ABC transmembrane type-1" evidence="8">
    <location>
        <begin position="59"/>
        <end position="272"/>
    </location>
</feature>
<dbReference type="InterPro" id="IPR035906">
    <property type="entry name" value="MetI-like_sf"/>
</dbReference>
<accession>A0A1F6G5E5</accession>
<evidence type="ECO:0000259" key="8">
    <source>
        <dbReference type="PROSITE" id="PS50928"/>
    </source>
</evidence>
<dbReference type="STRING" id="1817772.A2527_13745"/>
<evidence type="ECO:0000256" key="4">
    <source>
        <dbReference type="ARBA" id="ARBA00022692"/>
    </source>
</evidence>
<dbReference type="GO" id="GO:0005886">
    <property type="term" value="C:plasma membrane"/>
    <property type="evidence" value="ECO:0007669"/>
    <property type="project" value="UniProtKB-SubCell"/>
</dbReference>
<evidence type="ECO:0000313" key="9">
    <source>
        <dbReference type="EMBL" id="OGG93326.1"/>
    </source>
</evidence>
<dbReference type="AlphaFoldDB" id="A0A1F6G5E5"/>
<dbReference type="Gene3D" id="1.10.3720.10">
    <property type="entry name" value="MetI-like"/>
    <property type="match status" value="1"/>
</dbReference>
<organism evidence="9 10">
    <name type="scientific">Candidatus Lambdaproteobacteria bacterium RIFOXYD2_FULL_50_16</name>
    <dbReference type="NCBI Taxonomy" id="1817772"/>
    <lineage>
        <taxon>Bacteria</taxon>
        <taxon>Pseudomonadati</taxon>
        <taxon>Pseudomonadota</taxon>
        <taxon>Candidatus Lambdaproteobacteria</taxon>
    </lineage>
</organism>
<evidence type="ECO:0000313" key="10">
    <source>
        <dbReference type="Proteomes" id="UP000178449"/>
    </source>
</evidence>
<dbReference type="SUPFAM" id="SSF161098">
    <property type="entry name" value="MetI-like"/>
    <property type="match status" value="1"/>
</dbReference>
<evidence type="ECO:0000256" key="5">
    <source>
        <dbReference type="ARBA" id="ARBA00022989"/>
    </source>
</evidence>
<feature type="transmembrane region" description="Helical" evidence="7">
    <location>
        <begin position="7"/>
        <end position="27"/>
    </location>
</feature>